<dbReference type="InterPro" id="IPR051678">
    <property type="entry name" value="AGP_Transferase"/>
</dbReference>
<dbReference type="OrthoDB" id="8300194at2759"/>
<evidence type="ECO:0008006" key="3">
    <source>
        <dbReference type="Google" id="ProtNLM"/>
    </source>
</evidence>
<comment type="caution">
    <text evidence="1">The sequence shown here is derived from an EMBL/GenBank/DDBJ whole genome shotgun (WGS) entry which is preliminary data.</text>
</comment>
<evidence type="ECO:0000313" key="1">
    <source>
        <dbReference type="EMBL" id="KAF4626711.1"/>
    </source>
</evidence>
<dbReference type="Proteomes" id="UP000566819">
    <property type="component" value="Unassembled WGS sequence"/>
</dbReference>
<dbReference type="PANTHER" id="PTHR21310">
    <property type="entry name" value="AMINOGLYCOSIDE PHOSPHOTRANSFERASE-RELATED-RELATED"/>
    <property type="match status" value="1"/>
</dbReference>
<gene>
    <name evidence="1" type="ORF">G7Y89_g11449</name>
</gene>
<dbReference type="PANTHER" id="PTHR21310:SF55">
    <property type="entry name" value="AMINOGLYCOSIDE PHOSPHOTRANSFERASE DOMAIN-CONTAINING PROTEIN"/>
    <property type="match status" value="1"/>
</dbReference>
<name>A0A8H4VY07_9HELO</name>
<keyword evidence="2" id="KW-1185">Reference proteome</keyword>
<evidence type="ECO:0000313" key="2">
    <source>
        <dbReference type="Proteomes" id="UP000566819"/>
    </source>
</evidence>
<protein>
    <recommendedName>
        <fullName evidence="3">Aminoglycoside phosphotransferase domain-containing protein</fullName>
    </recommendedName>
</protein>
<reference evidence="1 2" key="1">
    <citation type="submission" date="2020-03" db="EMBL/GenBank/DDBJ databases">
        <title>Draft Genome Sequence of Cudoniella acicularis.</title>
        <authorList>
            <person name="Buettner E."/>
            <person name="Kellner H."/>
        </authorList>
    </citation>
    <scope>NUCLEOTIDE SEQUENCE [LARGE SCALE GENOMIC DNA]</scope>
    <source>
        <strain evidence="1 2">DSM 108380</strain>
    </source>
</reference>
<proteinExistence type="predicted"/>
<accession>A0A8H4VY07</accession>
<dbReference type="EMBL" id="JAAMPI010001100">
    <property type="protein sequence ID" value="KAF4626711.1"/>
    <property type="molecule type" value="Genomic_DNA"/>
</dbReference>
<organism evidence="1 2">
    <name type="scientific">Cudoniella acicularis</name>
    <dbReference type="NCBI Taxonomy" id="354080"/>
    <lineage>
        <taxon>Eukaryota</taxon>
        <taxon>Fungi</taxon>
        <taxon>Dikarya</taxon>
        <taxon>Ascomycota</taxon>
        <taxon>Pezizomycotina</taxon>
        <taxon>Leotiomycetes</taxon>
        <taxon>Helotiales</taxon>
        <taxon>Tricladiaceae</taxon>
        <taxon>Cudoniella</taxon>
    </lineage>
</organism>
<dbReference type="AlphaFoldDB" id="A0A8H4VY07"/>
<sequence length="246" mass="28308">MFAPDGVVSEEDQARFENENYIWPGYAEKEPEEIKLCRSCGWNAYLQGTSSYVSRIRILHARDNIALWEMGSRWLIRAQPNNKSLGNDYMTYQFLCKQGVNIPLVKHMQRLSEPTDEIQFTLTSRAQGVTLDSIWTILSPEEKSNYRGQMANALKLLRQFTSKGVQKVDGSPLDDTLVGLCVRRQPPTCKKIGYTTNEWFENIAAELRCGLSRLHKTKDATIIEQKLQELKITFQKQSHMFLPTQI</sequence>